<evidence type="ECO:0000313" key="3">
    <source>
        <dbReference type="Proteomes" id="UP001239782"/>
    </source>
</evidence>
<dbReference type="KEGG" id="plei:Q9312_01955"/>
<dbReference type="EMBL" id="CP133548">
    <property type="protein sequence ID" value="WMS87698.1"/>
    <property type="molecule type" value="Genomic_DNA"/>
</dbReference>
<dbReference type="RefSeq" id="WP_309202841.1">
    <property type="nucleotide sequence ID" value="NZ_CP133548.1"/>
</dbReference>
<keyword evidence="1" id="KW-0472">Membrane</keyword>
<sequence length="130" mass="14434">MAVWFENSVWLVIGGLVLSQGALFVLWSGARRQVKLVEKQLIALRKEQQALISGNLGMGRKLFKFKSNLAHLEQSQVDLKQTQSSDKSIEQAAVLLKKGVSIEEVISSCSISRGEAELMVEMLNNRAANY</sequence>
<feature type="transmembrane region" description="Helical" evidence="1">
    <location>
        <begin position="12"/>
        <end position="30"/>
    </location>
</feature>
<name>A0AA51X710_9GAMM</name>
<dbReference type="Pfam" id="PF10975">
    <property type="entry name" value="DUF2802"/>
    <property type="match status" value="1"/>
</dbReference>
<dbReference type="AlphaFoldDB" id="A0AA51X710"/>
<evidence type="ECO:0000313" key="2">
    <source>
        <dbReference type="EMBL" id="WMS87698.1"/>
    </source>
</evidence>
<proteinExistence type="predicted"/>
<reference evidence="2 3" key="1">
    <citation type="submission" date="2023-08" db="EMBL/GenBank/DDBJ databases">
        <title>Pleionea litopenaei sp. nov., isolated from stomach of juvenile Litopenaeus vannamei.</title>
        <authorList>
            <person name="Rho A.M."/>
            <person name="Hwang C.Y."/>
        </authorList>
    </citation>
    <scope>NUCLEOTIDE SEQUENCE [LARGE SCALE GENOMIC DNA]</scope>
    <source>
        <strain evidence="2 3">HL-JVS1</strain>
    </source>
</reference>
<dbReference type="Proteomes" id="UP001239782">
    <property type="component" value="Chromosome"/>
</dbReference>
<gene>
    <name evidence="2" type="ORF">Q9312_01955</name>
</gene>
<keyword evidence="3" id="KW-1185">Reference proteome</keyword>
<keyword evidence="1" id="KW-0812">Transmembrane</keyword>
<organism evidence="2 3">
    <name type="scientific">Pleionea litopenaei</name>
    <dbReference type="NCBI Taxonomy" id="3070815"/>
    <lineage>
        <taxon>Bacteria</taxon>
        <taxon>Pseudomonadati</taxon>
        <taxon>Pseudomonadota</taxon>
        <taxon>Gammaproteobacteria</taxon>
        <taxon>Oceanospirillales</taxon>
        <taxon>Pleioneaceae</taxon>
        <taxon>Pleionea</taxon>
    </lineage>
</organism>
<dbReference type="InterPro" id="IPR021244">
    <property type="entry name" value="DUF2802"/>
</dbReference>
<accession>A0AA51X710</accession>
<protein>
    <submittedName>
        <fullName evidence="2">DUF2802 domain-containing protein</fullName>
    </submittedName>
</protein>
<keyword evidence="1" id="KW-1133">Transmembrane helix</keyword>
<evidence type="ECO:0000256" key="1">
    <source>
        <dbReference type="SAM" id="Phobius"/>
    </source>
</evidence>